<gene>
    <name evidence="1" type="ORF">ERS514591_01467</name>
</gene>
<protein>
    <submittedName>
        <fullName evidence="1">Uncharacterized protein</fullName>
    </submittedName>
</protein>
<dbReference type="AlphaFoldDB" id="A0AB33TX61"/>
<evidence type="ECO:0000313" key="1">
    <source>
        <dbReference type="EMBL" id="CWP90315.1"/>
    </source>
</evidence>
<comment type="caution">
    <text evidence="1">The sequence shown here is derived from an EMBL/GenBank/DDBJ whole genome shotgun (WGS) entry which is preliminary data.</text>
</comment>
<proteinExistence type="predicted"/>
<dbReference type="Proteomes" id="UP000072443">
    <property type="component" value="Unassembled WGS sequence"/>
</dbReference>
<sequence>MKKVLLIASYDSFLNSGYAVAKEIKDAQIDIYIHKSRENILSNRQLLESGIDKDQAIFFHIDDYFIKNMHQYYDAVILSVGNGLLKRFFKQNAQLNIASRPLIITLFPGVVFDDQASILSRMGADIVLYNNKHDFRIAEEYKKQYKLSCQNILYGYPIFRHASKGRHGEKIYFIDQVKIPFKKEERIYTLKKLIALAEKYPEKEFTILLRVADKDITVHQDKHSYIELAKQFQLPSNLTIERKSTAQAFQEMGYCLSYSSTMLFEAECKGIPVGVVADLGFSKSYANQHFLGSGVLVYFDQIDFTSPKIADPDWLDCYATKKVITTDEFNKLLKQVVPLQHDYQEYLSAVNSIESTKTIFLRKFKKLIRDPKKFFYDSKWLRKVI</sequence>
<reference evidence="1 2" key="1">
    <citation type="submission" date="2016-02" db="EMBL/GenBank/DDBJ databases">
        <authorList>
            <consortium name="Pathogen Informatics"/>
        </authorList>
    </citation>
    <scope>NUCLEOTIDE SEQUENCE [LARGE SCALE GENOMIC DNA]</scope>
    <source>
        <strain evidence="1 2">2842STDY5881269</strain>
    </source>
</reference>
<name>A0AB33TX61_NEIME</name>
<evidence type="ECO:0000313" key="2">
    <source>
        <dbReference type="Proteomes" id="UP000072443"/>
    </source>
</evidence>
<dbReference type="InterPro" id="IPR046561">
    <property type="entry name" value="DUF6716"/>
</dbReference>
<organism evidence="1 2">
    <name type="scientific">Neisseria meningitidis</name>
    <dbReference type="NCBI Taxonomy" id="487"/>
    <lineage>
        <taxon>Bacteria</taxon>
        <taxon>Pseudomonadati</taxon>
        <taxon>Pseudomonadota</taxon>
        <taxon>Betaproteobacteria</taxon>
        <taxon>Neisseriales</taxon>
        <taxon>Neisseriaceae</taxon>
        <taxon>Neisseria</taxon>
    </lineage>
</organism>
<dbReference type="EMBL" id="FEVP01000018">
    <property type="protein sequence ID" value="CWP90315.1"/>
    <property type="molecule type" value="Genomic_DNA"/>
</dbReference>
<dbReference type="RefSeq" id="WP_324186265.1">
    <property type="nucleotide sequence ID" value="NZ_FEVP01000018.1"/>
</dbReference>
<accession>A0AB33TX61</accession>
<dbReference type="Pfam" id="PF20471">
    <property type="entry name" value="DUF6716"/>
    <property type="match status" value="1"/>
</dbReference>